<reference evidence="2 3" key="1">
    <citation type="submission" date="2014-02" db="EMBL/GenBank/DDBJ databases">
        <title>Comparative genomics of Haemophilus parasuis isolated from pig lungs.</title>
        <authorList>
            <person name="Kittichotirat W."/>
            <person name="Bumgarner R.E."/>
            <person name="Lawrence P."/>
        </authorList>
    </citation>
    <scope>NUCLEOTIDE SEQUENCE [LARGE SCALE GENOMIC DNA]</scope>
    <source>
        <strain evidence="2 3">HPS10</strain>
    </source>
</reference>
<dbReference type="InterPro" id="IPR036890">
    <property type="entry name" value="HATPase_C_sf"/>
</dbReference>
<accession>A0A836MBI8</accession>
<dbReference type="Pfam" id="PF13589">
    <property type="entry name" value="HATPase_c_3"/>
    <property type="match status" value="1"/>
</dbReference>
<evidence type="ECO:0000313" key="3">
    <source>
        <dbReference type="Proteomes" id="UP000027036"/>
    </source>
</evidence>
<dbReference type="AlphaFoldDB" id="A0A836MBI8"/>
<dbReference type="Proteomes" id="UP000027036">
    <property type="component" value="Unassembled WGS sequence"/>
</dbReference>
<dbReference type="RefSeq" id="WP_035524131.1">
    <property type="nucleotide sequence ID" value="NZ_JDSO01000112.1"/>
</dbReference>
<dbReference type="InterPro" id="IPR048301">
    <property type="entry name" value="NucS_C"/>
</dbReference>
<dbReference type="GO" id="GO:0003676">
    <property type="term" value="F:nucleic acid binding"/>
    <property type="evidence" value="ECO:0007669"/>
    <property type="project" value="InterPro"/>
</dbReference>
<dbReference type="Pfam" id="PF01939">
    <property type="entry name" value="NucS_C"/>
    <property type="match status" value="1"/>
</dbReference>
<name>A0A836MBI8_GLAPU</name>
<dbReference type="Gene3D" id="3.30.565.10">
    <property type="entry name" value="Histidine kinase-like ATPase, C-terminal domain"/>
    <property type="match status" value="1"/>
</dbReference>
<proteinExistence type="predicted"/>
<evidence type="ECO:0000313" key="2">
    <source>
        <dbReference type="EMBL" id="KDB46214.1"/>
    </source>
</evidence>
<comment type="caution">
    <text evidence="2">The sequence shown here is derived from an EMBL/GenBank/DDBJ whole genome shotgun (WGS) entry which is preliminary data.</text>
</comment>
<sequence length="696" mass="80670">MQTSPYPSMKISHNIVEHLGLKLYQNKPTNVIAELVSNAWDANATELKIDIVNDETNKFISVNDNGCGMDIDVLKNTYLVIGKSKYNTLEEQREISKNTQRKPMGRKGIGKLAPFGICRQMHVITVKDKKINWLRFSYDEMITIGKTSSVEQYRPDFIIFNKELSSYEISNIPNNYRFLQSHIHSFLDDKKNTNTTGTLIILTELKLKKAISPKLLVESIGQRFTVTLNRPDFKIYINNTLIDEKSALPTWELRIPSDGTINIDINVNGEFKPIKYWIGFVKEAEWPTEHAGIGIYAHGKIAQDRPFFFKVQGREILSRYMYGVIEADFIEELEEDLISTDRTSINWENSAFEDFFTKGQEMTRKALDQYLEHRKNSDKEENTEIINSIVTNNKKIRLNEKEKSYLSELLNDITPSLGKDKKKKEEVTEALAKSWTNEPSRRMVKKLWNDVKENSLEQLHHTLLQLSNELVPQSLNLTRTFAQRVFALTKLKERIEAGKETPLQELLEDFPWIISHTYEKFTQRQSLTTVINKAKKEYGWGTRDISLRNGRTQPDFVFLGTSNDLEFLVIELKANDTANYDNFAQLRSYVEFLEQTYSSTNVKGILIARSLDKDVEKKVDDHSSLEFMSWDTLLKRSRQEYITFLTALLLVTDENPQDAIDWGGKEIEEFLQQMAQNDEDIKAMMDKYNQQIKSAD</sequence>
<feature type="domain" description="Endonuclease NucS C-terminal" evidence="1">
    <location>
        <begin position="559"/>
        <end position="631"/>
    </location>
</feature>
<dbReference type="SUPFAM" id="SSF55874">
    <property type="entry name" value="ATPase domain of HSP90 chaperone/DNA topoisomerase II/histidine kinase"/>
    <property type="match status" value="1"/>
</dbReference>
<evidence type="ECO:0000259" key="1">
    <source>
        <dbReference type="Pfam" id="PF01939"/>
    </source>
</evidence>
<dbReference type="GO" id="GO:0004519">
    <property type="term" value="F:endonuclease activity"/>
    <property type="evidence" value="ECO:0007669"/>
    <property type="project" value="InterPro"/>
</dbReference>
<dbReference type="InterPro" id="IPR011856">
    <property type="entry name" value="tRNA_endonuc-like_dom_sf"/>
</dbReference>
<gene>
    <name evidence="2" type="ORF">HPS10_08260</name>
</gene>
<dbReference type="Gene3D" id="3.40.1350.10">
    <property type="match status" value="1"/>
</dbReference>
<dbReference type="EMBL" id="JDSO01000112">
    <property type="protein sequence ID" value="KDB46214.1"/>
    <property type="molecule type" value="Genomic_DNA"/>
</dbReference>
<organism evidence="2 3">
    <name type="scientific">Glaesserella parasuis HPS10</name>
    <dbReference type="NCBI Taxonomy" id="1450514"/>
    <lineage>
        <taxon>Bacteria</taxon>
        <taxon>Pseudomonadati</taxon>
        <taxon>Pseudomonadota</taxon>
        <taxon>Gammaproteobacteria</taxon>
        <taxon>Pasteurellales</taxon>
        <taxon>Pasteurellaceae</taxon>
        <taxon>Glaesserella</taxon>
    </lineage>
</organism>
<protein>
    <recommendedName>
        <fullName evidence="1">Endonuclease NucS C-terminal domain-containing protein</fullName>
    </recommendedName>
</protein>